<dbReference type="Pfam" id="PF00496">
    <property type="entry name" value="SBP_bac_5"/>
    <property type="match status" value="1"/>
</dbReference>
<comment type="caution">
    <text evidence="7">The sequence shown here is derived from an EMBL/GenBank/DDBJ whole genome shotgun (WGS) entry which is preliminary data.</text>
</comment>
<sequence>MTRTERTRVLAGAAAAVLLAGCSLTGGGTDPAPSDSPAPRPFTVMSTDRVRVTDPAAMTDASSAMLALNVFQRLMTAAPGESVLKPDAARDCIFTAATTYTCTLNEDEAFHNGHPLTSSDVKFSIERAARLNVAGSSAPLLSSLRRIETPDPLTVRFLLSRVDTQFGWALASPAASIVDEEVYDADEIRSREDPVVGSGPFSVTSLTEDEIGLQRYPDYQGRNPTSLDALVYRSVDDSATIEDAMAKNTVDVVWRGLDEAAVTRLSQQAVNADATTATGFRQQVLTGTRVLQLEWSPDSRSRGTKALRTAIALALQGDRTSDSVVPGGVPGHVATFPLGGTTNPRVTWDNRINLTLGYDSTQPNGRDIATQIRSRLEDTGGLSVQLRADEPGDLTLVDRKAWTATPLAWLQPYVEAPLPASADAVATAESGYRATTTDDAANQLLATLQEQAAADLVVLPVSQSDEYVYVGPGTDMSETSYGPGWQLGLFGISRG</sequence>
<evidence type="ECO:0000259" key="6">
    <source>
        <dbReference type="Pfam" id="PF00496"/>
    </source>
</evidence>
<dbReference type="PROSITE" id="PS51257">
    <property type="entry name" value="PROKAR_LIPOPROTEIN"/>
    <property type="match status" value="1"/>
</dbReference>
<evidence type="ECO:0000256" key="3">
    <source>
        <dbReference type="ARBA" id="ARBA00022448"/>
    </source>
</evidence>
<dbReference type="PANTHER" id="PTHR30290:SF10">
    <property type="entry name" value="PERIPLASMIC OLIGOPEPTIDE-BINDING PROTEIN-RELATED"/>
    <property type="match status" value="1"/>
</dbReference>
<keyword evidence="4 5" id="KW-0732">Signal</keyword>
<name>A0ABS4Z3Q6_9ACTN</name>
<accession>A0ABS4Z3Q6</accession>
<dbReference type="InterPro" id="IPR039424">
    <property type="entry name" value="SBP_5"/>
</dbReference>
<reference evidence="7 8" key="1">
    <citation type="submission" date="2021-03" db="EMBL/GenBank/DDBJ databases">
        <title>Sequencing the genomes of 1000 actinobacteria strains.</title>
        <authorList>
            <person name="Klenk H.-P."/>
        </authorList>
    </citation>
    <scope>NUCLEOTIDE SEQUENCE [LARGE SCALE GENOMIC DNA]</scope>
    <source>
        <strain evidence="7 8">DSM 12936</strain>
    </source>
</reference>
<evidence type="ECO:0000313" key="7">
    <source>
        <dbReference type="EMBL" id="MBP2415425.1"/>
    </source>
</evidence>
<protein>
    <submittedName>
        <fullName evidence="7">Peptide/nickel transport system substrate-binding protein</fullName>
    </submittedName>
</protein>
<dbReference type="Proteomes" id="UP000758168">
    <property type="component" value="Unassembled WGS sequence"/>
</dbReference>
<comment type="similarity">
    <text evidence="2">Belongs to the bacterial solute-binding protein 5 family.</text>
</comment>
<dbReference type="RefSeq" id="WP_210052435.1">
    <property type="nucleotide sequence ID" value="NZ_BAAAMH010000036.1"/>
</dbReference>
<keyword evidence="3" id="KW-0813">Transport</keyword>
<keyword evidence="8" id="KW-1185">Reference proteome</keyword>
<dbReference type="SUPFAM" id="SSF53850">
    <property type="entry name" value="Periplasmic binding protein-like II"/>
    <property type="match status" value="1"/>
</dbReference>
<evidence type="ECO:0000256" key="4">
    <source>
        <dbReference type="ARBA" id="ARBA00022729"/>
    </source>
</evidence>
<dbReference type="PANTHER" id="PTHR30290">
    <property type="entry name" value="PERIPLASMIC BINDING COMPONENT OF ABC TRANSPORTER"/>
    <property type="match status" value="1"/>
</dbReference>
<dbReference type="InterPro" id="IPR000914">
    <property type="entry name" value="SBP_5_dom"/>
</dbReference>
<evidence type="ECO:0000313" key="8">
    <source>
        <dbReference type="Proteomes" id="UP000758168"/>
    </source>
</evidence>
<organism evidence="7 8">
    <name type="scientific">Microlunatus capsulatus</name>
    <dbReference type="NCBI Taxonomy" id="99117"/>
    <lineage>
        <taxon>Bacteria</taxon>
        <taxon>Bacillati</taxon>
        <taxon>Actinomycetota</taxon>
        <taxon>Actinomycetes</taxon>
        <taxon>Propionibacteriales</taxon>
        <taxon>Propionibacteriaceae</taxon>
        <taxon>Microlunatus</taxon>
    </lineage>
</organism>
<evidence type="ECO:0000256" key="1">
    <source>
        <dbReference type="ARBA" id="ARBA00004196"/>
    </source>
</evidence>
<feature type="chain" id="PRO_5046309394" evidence="5">
    <location>
        <begin position="26"/>
        <end position="495"/>
    </location>
</feature>
<gene>
    <name evidence="7" type="ORF">JOF54_000347</name>
</gene>
<dbReference type="EMBL" id="JAGIOB010000001">
    <property type="protein sequence ID" value="MBP2415425.1"/>
    <property type="molecule type" value="Genomic_DNA"/>
</dbReference>
<feature type="domain" description="Solute-binding protein family 5" evidence="6">
    <location>
        <begin position="95"/>
        <end position="330"/>
    </location>
</feature>
<comment type="subcellular location">
    <subcellularLocation>
        <location evidence="1">Cell envelope</location>
    </subcellularLocation>
</comment>
<proteinExistence type="inferred from homology"/>
<dbReference type="Gene3D" id="3.40.190.10">
    <property type="entry name" value="Periplasmic binding protein-like II"/>
    <property type="match status" value="1"/>
</dbReference>
<evidence type="ECO:0000256" key="5">
    <source>
        <dbReference type="SAM" id="SignalP"/>
    </source>
</evidence>
<feature type="signal peptide" evidence="5">
    <location>
        <begin position="1"/>
        <end position="25"/>
    </location>
</feature>
<evidence type="ECO:0000256" key="2">
    <source>
        <dbReference type="ARBA" id="ARBA00005695"/>
    </source>
</evidence>